<dbReference type="Proteomes" id="UP001232148">
    <property type="component" value="Unassembled WGS sequence"/>
</dbReference>
<dbReference type="AlphaFoldDB" id="A0AAD9HDD7"/>
<name>A0AAD9HDD7_9PEZI</name>
<keyword evidence="2" id="KW-1185">Reference proteome</keyword>
<accession>A0AAD9HDD7</accession>
<dbReference type="EMBL" id="MU842904">
    <property type="protein sequence ID" value="KAK2026960.1"/>
    <property type="molecule type" value="Genomic_DNA"/>
</dbReference>
<proteinExistence type="predicted"/>
<protein>
    <submittedName>
        <fullName evidence="1">Uncharacterized protein</fullName>
    </submittedName>
</protein>
<sequence>MQLCLASKLLLSRPQHLALVSIFRPRGSKSLVASTALGSFAKMSTENGSAGSTVAPYRITLEDITRSTWSGHDYGGTAFAMKWSRFHRWGFVIYRTTYDDDTAWERYLEVLRLARLRSLVWAGDDLLLEQYMDWPVISDKATLDGASKAEVRKHFKSWCAARSEERDGHGATGSRTKHLPRFKYCVYVDRKCLDTLARLPANYRETRRQPTDVVAVLIDGAFDERTPGEDVGWYPDIEGCTERYVGWRYETIEMLAATYDECHNYDLGHFDYKRPPLISPFGFESMPV</sequence>
<evidence type="ECO:0000313" key="1">
    <source>
        <dbReference type="EMBL" id="KAK2026960.1"/>
    </source>
</evidence>
<gene>
    <name evidence="1" type="ORF">LX32DRAFT_641389</name>
</gene>
<reference evidence="1" key="1">
    <citation type="submission" date="2021-06" db="EMBL/GenBank/DDBJ databases">
        <title>Comparative genomics, transcriptomics and evolutionary studies reveal genomic signatures of adaptation to plant cell wall in hemibiotrophic fungi.</title>
        <authorList>
            <consortium name="DOE Joint Genome Institute"/>
            <person name="Baroncelli R."/>
            <person name="Diaz J.F."/>
            <person name="Benocci T."/>
            <person name="Peng M."/>
            <person name="Battaglia E."/>
            <person name="Haridas S."/>
            <person name="Andreopoulos W."/>
            <person name="Labutti K."/>
            <person name="Pangilinan J."/>
            <person name="Floch G.L."/>
            <person name="Makela M.R."/>
            <person name="Henrissat B."/>
            <person name="Grigoriev I.V."/>
            <person name="Crouch J.A."/>
            <person name="De Vries R.P."/>
            <person name="Sukno S.A."/>
            <person name="Thon M.R."/>
        </authorList>
    </citation>
    <scope>NUCLEOTIDE SEQUENCE</scope>
    <source>
        <strain evidence="1">MAFF235873</strain>
    </source>
</reference>
<comment type="caution">
    <text evidence="1">The sequence shown here is derived from an EMBL/GenBank/DDBJ whole genome shotgun (WGS) entry which is preliminary data.</text>
</comment>
<evidence type="ECO:0000313" key="2">
    <source>
        <dbReference type="Proteomes" id="UP001232148"/>
    </source>
</evidence>
<organism evidence="1 2">
    <name type="scientific">Colletotrichum zoysiae</name>
    <dbReference type="NCBI Taxonomy" id="1216348"/>
    <lineage>
        <taxon>Eukaryota</taxon>
        <taxon>Fungi</taxon>
        <taxon>Dikarya</taxon>
        <taxon>Ascomycota</taxon>
        <taxon>Pezizomycotina</taxon>
        <taxon>Sordariomycetes</taxon>
        <taxon>Hypocreomycetidae</taxon>
        <taxon>Glomerellales</taxon>
        <taxon>Glomerellaceae</taxon>
        <taxon>Colletotrichum</taxon>
        <taxon>Colletotrichum graminicola species complex</taxon>
    </lineage>
</organism>